<dbReference type="HOGENOM" id="CLU_500705_0_0_1"/>
<accession>H6QU22</accession>
<evidence type="ECO:0000313" key="3">
    <source>
        <dbReference type="Proteomes" id="UP000008783"/>
    </source>
</evidence>
<reference evidence="3" key="1">
    <citation type="journal article" date="2011" name="Proc. Natl. Acad. Sci. U.S.A.">
        <title>Obligate biotrophy features unraveled by the genomic analysis of rust fungi.</title>
        <authorList>
            <person name="Duplessis S."/>
            <person name="Cuomo C.A."/>
            <person name="Lin Y.-C."/>
            <person name="Aerts A."/>
            <person name="Tisserant E."/>
            <person name="Veneault-Fourrey C."/>
            <person name="Joly D.L."/>
            <person name="Hacquard S."/>
            <person name="Amselem J."/>
            <person name="Cantarel B.L."/>
            <person name="Chiu R."/>
            <person name="Coutinho P.M."/>
            <person name="Feau N."/>
            <person name="Field M."/>
            <person name="Frey P."/>
            <person name="Gelhaye E."/>
            <person name="Goldberg J."/>
            <person name="Grabherr M.G."/>
            <person name="Kodira C.D."/>
            <person name="Kohler A."/>
            <person name="Kuees U."/>
            <person name="Lindquist E.A."/>
            <person name="Lucas S.M."/>
            <person name="Mago R."/>
            <person name="Mauceli E."/>
            <person name="Morin E."/>
            <person name="Murat C."/>
            <person name="Pangilinan J.L."/>
            <person name="Park R."/>
            <person name="Pearson M."/>
            <person name="Quesneville H."/>
            <person name="Rouhier N."/>
            <person name="Sakthikumar S."/>
            <person name="Salamov A.A."/>
            <person name="Schmutz J."/>
            <person name="Selles B."/>
            <person name="Shapiro H."/>
            <person name="Tanguay P."/>
            <person name="Tuskan G.A."/>
            <person name="Henrissat B."/>
            <person name="Van de Peer Y."/>
            <person name="Rouze P."/>
            <person name="Ellis J.G."/>
            <person name="Dodds P.N."/>
            <person name="Schein J.E."/>
            <person name="Zhong S."/>
            <person name="Hamelin R.C."/>
            <person name="Grigoriev I.V."/>
            <person name="Szabo L.J."/>
            <person name="Martin F."/>
        </authorList>
    </citation>
    <scope>NUCLEOTIDE SEQUENCE [LARGE SCALE GENOMIC DNA]</scope>
    <source>
        <strain evidence="3">CRL 75-36-700-3 / race SCCL</strain>
    </source>
</reference>
<dbReference type="OrthoDB" id="2503377at2759"/>
<dbReference type="KEGG" id="pgr:PGTG_22305"/>
<feature type="compositionally biased region" description="Polar residues" evidence="1">
    <location>
        <begin position="111"/>
        <end position="123"/>
    </location>
</feature>
<feature type="region of interest" description="Disordered" evidence="1">
    <location>
        <begin position="110"/>
        <end position="176"/>
    </location>
</feature>
<dbReference type="VEuPathDB" id="FungiDB:PGTG_22305"/>
<dbReference type="RefSeq" id="XP_003888997.1">
    <property type="nucleotide sequence ID" value="XM_003888948.1"/>
</dbReference>
<keyword evidence="3" id="KW-1185">Reference proteome</keyword>
<sequence>MRLKGSSCSSNLLMVARPTTNLLIDGQQAQIKTAAGGSDRKNLWFEGGNRWYGIEFSLKPLEDFPPGKPTEEFELCVCLGISLGCLDRLRNWPLSESEKQLKSLIIPKENGIQSPVSKPTGTRSRSHSECAENEPTEENAVTGSQLHTETSSTNEQSENISSQPKHKVLNSGEIGPADEATSTWVAENKHLKQMNELQRQGKWFILCLLLLAERWHGLNRNIEPEVKAGLHVQKKRPLSMLEMIVEHEEKKKQKKESAKAKKTVRFGDQREEALSATGMPSEIPSDKISSSAGDSTFDTLSRIIRLNELLRSSSSEPPPSIQTDLLTLEAIREAAVGLLTTLRHSLQETSRMVFGKQRVTDSSIPRATHLIARSISSALAPLFLPEHPTIPNSSKAELESLFEEIMSTVTRCCQRLEEYFWDDRRSKTTVTSFEVDNMMVLREELSKLAQNIIRQSSGWTGDFQFHMIKTLLGKMESIYFTDTTSSGHKVCDLEALAILAELLETVSKNLAQSTMAEINLVEIRAIIAKIVCNHQFGIGLSHSPMMDRKFDRVLMRFWVL</sequence>
<dbReference type="EMBL" id="DS178327">
    <property type="protein sequence ID" value="EHS64434.1"/>
    <property type="molecule type" value="Genomic_DNA"/>
</dbReference>
<dbReference type="GeneID" id="13541023"/>
<evidence type="ECO:0000313" key="2">
    <source>
        <dbReference type="EMBL" id="EHS64434.1"/>
    </source>
</evidence>
<name>H6QU22_PUCGT</name>
<gene>
    <name evidence="2" type="ORF">PGTG_22305</name>
</gene>
<evidence type="ECO:0000256" key="1">
    <source>
        <dbReference type="SAM" id="MobiDB-lite"/>
    </source>
</evidence>
<dbReference type="Proteomes" id="UP000008783">
    <property type="component" value="Unassembled WGS sequence"/>
</dbReference>
<proteinExistence type="predicted"/>
<dbReference type="InParanoid" id="H6QU22"/>
<dbReference type="AlphaFoldDB" id="H6QU22"/>
<protein>
    <submittedName>
        <fullName evidence="2">Uncharacterized protein</fullName>
    </submittedName>
</protein>
<organism evidence="2 3">
    <name type="scientific">Puccinia graminis f. sp. tritici (strain CRL 75-36-700-3 / race SCCL)</name>
    <name type="common">Black stem rust fungus</name>
    <dbReference type="NCBI Taxonomy" id="418459"/>
    <lineage>
        <taxon>Eukaryota</taxon>
        <taxon>Fungi</taxon>
        <taxon>Dikarya</taxon>
        <taxon>Basidiomycota</taxon>
        <taxon>Pucciniomycotina</taxon>
        <taxon>Pucciniomycetes</taxon>
        <taxon>Pucciniales</taxon>
        <taxon>Pucciniaceae</taxon>
        <taxon>Puccinia</taxon>
    </lineage>
</organism>
<feature type="compositionally biased region" description="Polar residues" evidence="1">
    <location>
        <begin position="139"/>
        <end position="163"/>
    </location>
</feature>